<feature type="chain" id="PRO_5035884561" description="C-type lectin domain-containing protein" evidence="2">
    <location>
        <begin position="21"/>
        <end position="255"/>
    </location>
</feature>
<feature type="domain" description="C-type lectin" evidence="3">
    <location>
        <begin position="14"/>
        <end position="83"/>
    </location>
</feature>
<dbReference type="Gene3D" id="3.10.100.10">
    <property type="entry name" value="Mannose-Binding Protein A, subunit A"/>
    <property type="match status" value="2"/>
</dbReference>
<evidence type="ECO:0000313" key="4">
    <source>
        <dbReference type="EMBL" id="KAI1884401.1"/>
    </source>
</evidence>
<keyword evidence="2" id="KW-0732">Signal</keyword>
<evidence type="ECO:0000313" key="5">
    <source>
        <dbReference type="Proteomes" id="UP000829720"/>
    </source>
</evidence>
<evidence type="ECO:0000256" key="1">
    <source>
        <dbReference type="ARBA" id="ARBA00023157"/>
    </source>
</evidence>
<dbReference type="InterPro" id="IPR016187">
    <property type="entry name" value="CTDL_fold"/>
</dbReference>
<gene>
    <name evidence="4" type="ORF">AGOR_G00226030</name>
</gene>
<sequence>MACCAFLILLLFSGLNTVMSYHINDWQWSLDGSKKKGKSDSQFHSWGLGQPDNQGSRERCVSMDSNGTWSNTFCNNTGYFVCYADGDGSQKYVLIKQNKTWPEAQNYCRQNYTDLVSIRNHTENKQDILTNVLIITVWFNLSFQNWTGIGPKHCGKWFNMYCKNIYQFVCYQDFPEEKQRLILRVKLTARAALNVNDPSVSEAILQRVKEGLVEQGIQGNFSLKWREHPDGNIFHLEEEEGKQQKYPELHENPGP</sequence>
<reference evidence="4" key="1">
    <citation type="submission" date="2021-01" db="EMBL/GenBank/DDBJ databases">
        <authorList>
            <person name="Zahm M."/>
            <person name="Roques C."/>
            <person name="Cabau C."/>
            <person name="Klopp C."/>
            <person name="Donnadieu C."/>
            <person name="Jouanno E."/>
            <person name="Lampietro C."/>
            <person name="Louis A."/>
            <person name="Herpin A."/>
            <person name="Echchiki A."/>
            <person name="Berthelot C."/>
            <person name="Parey E."/>
            <person name="Roest-Crollius H."/>
            <person name="Braasch I."/>
            <person name="Postlethwait J."/>
            <person name="Bobe J."/>
            <person name="Montfort J."/>
            <person name="Bouchez O."/>
            <person name="Begum T."/>
            <person name="Mejri S."/>
            <person name="Adams A."/>
            <person name="Chen W.-J."/>
            <person name="Guiguen Y."/>
        </authorList>
    </citation>
    <scope>NUCLEOTIDE SEQUENCE</scope>
    <source>
        <tissue evidence="4">Blood</tissue>
    </source>
</reference>
<dbReference type="PANTHER" id="PTHR45784:SF3">
    <property type="entry name" value="C-TYPE LECTIN DOMAIN FAMILY 4 MEMBER K-LIKE-RELATED"/>
    <property type="match status" value="1"/>
</dbReference>
<dbReference type="OrthoDB" id="6369810at2759"/>
<accession>A0A8T3CKD3</accession>
<dbReference type="PROSITE" id="PS50041">
    <property type="entry name" value="C_TYPE_LECTIN_2"/>
    <property type="match status" value="2"/>
</dbReference>
<feature type="domain" description="C-type lectin" evidence="3">
    <location>
        <begin position="87"/>
        <end position="171"/>
    </location>
</feature>
<dbReference type="PANTHER" id="PTHR45784">
    <property type="entry name" value="C-TYPE LECTIN DOMAIN FAMILY 20 MEMBER A-RELATED"/>
    <property type="match status" value="1"/>
</dbReference>
<dbReference type="PROSITE" id="PS00615">
    <property type="entry name" value="C_TYPE_LECTIN_1"/>
    <property type="match status" value="1"/>
</dbReference>
<protein>
    <recommendedName>
        <fullName evidence="3">C-type lectin domain-containing protein</fullName>
    </recommendedName>
</protein>
<evidence type="ECO:0000256" key="2">
    <source>
        <dbReference type="SAM" id="SignalP"/>
    </source>
</evidence>
<dbReference type="InterPro" id="IPR016186">
    <property type="entry name" value="C-type_lectin-like/link_sf"/>
</dbReference>
<keyword evidence="1" id="KW-1015">Disulfide bond</keyword>
<evidence type="ECO:0000259" key="3">
    <source>
        <dbReference type="PROSITE" id="PS50041"/>
    </source>
</evidence>
<comment type="caution">
    <text evidence="4">The sequence shown here is derived from an EMBL/GenBank/DDBJ whole genome shotgun (WGS) entry which is preliminary data.</text>
</comment>
<proteinExistence type="predicted"/>
<dbReference type="EMBL" id="JAERUA010000022">
    <property type="protein sequence ID" value="KAI1884401.1"/>
    <property type="molecule type" value="Genomic_DNA"/>
</dbReference>
<dbReference type="InterPro" id="IPR018378">
    <property type="entry name" value="C-type_lectin_CS"/>
</dbReference>
<organism evidence="4 5">
    <name type="scientific">Albula goreensis</name>
    <dbReference type="NCBI Taxonomy" id="1534307"/>
    <lineage>
        <taxon>Eukaryota</taxon>
        <taxon>Metazoa</taxon>
        <taxon>Chordata</taxon>
        <taxon>Craniata</taxon>
        <taxon>Vertebrata</taxon>
        <taxon>Euteleostomi</taxon>
        <taxon>Actinopterygii</taxon>
        <taxon>Neopterygii</taxon>
        <taxon>Teleostei</taxon>
        <taxon>Albuliformes</taxon>
        <taxon>Albulidae</taxon>
        <taxon>Albula</taxon>
    </lineage>
</organism>
<dbReference type="Pfam" id="PF00059">
    <property type="entry name" value="Lectin_C"/>
    <property type="match status" value="1"/>
</dbReference>
<feature type="signal peptide" evidence="2">
    <location>
        <begin position="1"/>
        <end position="20"/>
    </location>
</feature>
<name>A0A8T3CKD3_9TELE</name>
<keyword evidence="5" id="KW-1185">Reference proteome</keyword>
<dbReference type="AlphaFoldDB" id="A0A8T3CKD3"/>
<dbReference type="SUPFAM" id="SSF56436">
    <property type="entry name" value="C-type lectin-like"/>
    <property type="match status" value="2"/>
</dbReference>
<dbReference type="Proteomes" id="UP000829720">
    <property type="component" value="Unassembled WGS sequence"/>
</dbReference>
<dbReference type="InterPro" id="IPR001304">
    <property type="entry name" value="C-type_lectin-like"/>
</dbReference>